<dbReference type="GO" id="GO:0016787">
    <property type="term" value="F:hydrolase activity"/>
    <property type="evidence" value="ECO:0007669"/>
    <property type="project" value="UniProtKB-KW"/>
</dbReference>
<evidence type="ECO:0000313" key="2">
    <source>
        <dbReference type="EMBL" id="AGA66803.1"/>
    </source>
</evidence>
<name>A0A3B6VLN3_BRAPL</name>
<keyword evidence="2" id="KW-0378">Hydrolase</keyword>
<evidence type="ECO:0000313" key="3">
    <source>
        <dbReference type="Proteomes" id="UP000010793"/>
    </source>
</evidence>
<dbReference type="Gene3D" id="3.60.110.10">
    <property type="entry name" value="Carbon-nitrogen hydrolase"/>
    <property type="match status" value="1"/>
</dbReference>
<gene>
    <name evidence="2" type="ORF">BPP43_08015</name>
</gene>
<organism evidence="2 3">
    <name type="scientific">Brachyspira pilosicoli P43/6/78</name>
    <dbReference type="NCBI Taxonomy" id="1042417"/>
    <lineage>
        <taxon>Bacteria</taxon>
        <taxon>Pseudomonadati</taxon>
        <taxon>Spirochaetota</taxon>
        <taxon>Spirochaetia</taxon>
        <taxon>Brachyspirales</taxon>
        <taxon>Brachyspiraceae</taxon>
        <taxon>Brachyspira</taxon>
    </lineage>
</organism>
<protein>
    <submittedName>
        <fullName evidence="2">Carbon nitrogen hydrolase family protein</fullName>
    </submittedName>
</protein>
<dbReference type="AlphaFoldDB" id="A0A3B6VLN3"/>
<keyword evidence="3" id="KW-1185">Reference proteome</keyword>
<dbReference type="Pfam" id="PF00795">
    <property type="entry name" value="CN_hydrolase"/>
    <property type="match status" value="1"/>
</dbReference>
<accession>A0A3B6VLN3</accession>
<evidence type="ECO:0000259" key="1">
    <source>
        <dbReference type="PROSITE" id="PS50263"/>
    </source>
</evidence>
<reference evidence="2 3" key="1">
    <citation type="journal article" date="2013" name="Genome Announc.">
        <title>Complete Genome Sequence of the Porcine Strain Brachyspira pilosicoli P43/6/78(T.).</title>
        <authorList>
            <person name="Lin C."/>
            <person name="den Bakker H.C."/>
            <person name="Suzuki H."/>
            <person name="Lefebure T."/>
            <person name="Ponnala L."/>
            <person name="Sun Q."/>
            <person name="Stanhope M.J."/>
            <person name="Wiedmann M."/>
            <person name="Duhamel G.E."/>
        </authorList>
    </citation>
    <scope>NUCLEOTIDE SEQUENCE [LARGE SCALE GENOMIC DNA]</scope>
    <source>
        <strain evidence="2 3">P43/6/78</strain>
    </source>
</reference>
<dbReference type="RefSeq" id="WP_015274608.1">
    <property type="nucleotide sequence ID" value="NC_019908.1"/>
</dbReference>
<dbReference type="PROSITE" id="PS50263">
    <property type="entry name" value="CN_HYDROLASE"/>
    <property type="match status" value="1"/>
</dbReference>
<dbReference type="SUPFAM" id="SSF56317">
    <property type="entry name" value="Carbon-nitrogen hydrolase"/>
    <property type="match status" value="1"/>
</dbReference>
<dbReference type="InterPro" id="IPR003010">
    <property type="entry name" value="C-N_Hydrolase"/>
</dbReference>
<feature type="domain" description="CN hydrolase" evidence="1">
    <location>
        <begin position="1"/>
        <end position="95"/>
    </location>
</feature>
<dbReference type="KEGG" id="bpip:BPP43_08015"/>
<dbReference type="InterPro" id="IPR036526">
    <property type="entry name" value="C-N_Hydrolase_sf"/>
</dbReference>
<dbReference type="Proteomes" id="UP000010793">
    <property type="component" value="Chromosome"/>
</dbReference>
<proteinExistence type="predicted"/>
<dbReference type="EMBL" id="CP002873">
    <property type="protein sequence ID" value="AGA66803.1"/>
    <property type="molecule type" value="Genomic_DNA"/>
</dbReference>
<sequence>MKVSFIQFNVKKDKKENIKKIEEYIKINDASLIVLPELSSSGYLFENREELLSVSESINNEDEINKKSIFINSIIEISKKYNKAIIAGFAEKFKR</sequence>